<keyword evidence="2" id="KW-0645">Protease</keyword>
<comment type="caution">
    <text evidence="6">The sequence shown here is derived from an EMBL/GenBank/DDBJ whole genome shotgun (WGS) entry which is preliminary data.</text>
</comment>
<accession>A0A5C4QB83</accession>
<protein>
    <recommendedName>
        <fullName evidence="5">Prohead serine protease domain-containing protein</fullName>
    </recommendedName>
</protein>
<dbReference type="EMBL" id="VDFY01000242">
    <property type="protein sequence ID" value="TNH23313.1"/>
    <property type="molecule type" value="Genomic_DNA"/>
</dbReference>
<evidence type="ECO:0000313" key="7">
    <source>
        <dbReference type="Proteomes" id="UP000306145"/>
    </source>
</evidence>
<dbReference type="OrthoDB" id="9804926at2"/>
<gene>
    <name evidence="6" type="ORF">FHG89_27365</name>
</gene>
<evidence type="ECO:0000259" key="5">
    <source>
        <dbReference type="Pfam" id="PF04586"/>
    </source>
</evidence>
<evidence type="ECO:0000313" key="6">
    <source>
        <dbReference type="EMBL" id="TNH23313.1"/>
    </source>
</evidence>
<dbReference type="GO" id="GO:0008233">
    <property type="term" value="F:peptidase activity"/>
    <property type="evidence" value="ECO:0007669"/>
    <property type="project" value="UniProtKB-KW"/>
</dbReference>
<dbReference type="Proteomes" id="UP000306145">
    <property type="component" value="Unassembled WGS sequence"/>
</dbReference>
<dbReference type="Pfam" id="PF04586">
    <property type="entry name" value="Peptidase_S78"/>
    <property type="match status" value="1"/>
</dbReference>
<dbReference type="RefSeq" id="WP_139587285.1">
    <property type="nucleotide sequence ID" value="NZ_VDFY01000242.1"/>
</dbReference>
<feature type="domain" description="Prohead serine protease" evidence="5">
    <location>
        <begin position="26"/>
        <end position="175"/>
    </location>
</feature>
<evidence type="ECO:0000256" key="1">
    <source>
        <dbReference type="ARBA" id="ARBA00022612"/>
    </source>
</evidence>
<keyword evidence="1" id="KW-1188">Viral release from host cell</keyword>
<reference evidence="6 7" key="1">
    <citation type="submission" date="2019-06" db="EMBL/GenBank/DDBJ databases">
        <title>Micromonospora ordensis sp. nov., isolated from deep marine sediment.</title>
        <authorList>
            <person name="Veyisoglu A."/>
            <person name="Carro L."/>
            <person name="Klenk H.-P."/>
            <person name="Sahin N."/>
        </authorList>
    </citation>
    <scope>NUCLEOTIDE SEQUENCE [LARGE SCALE GENOMIC DNA]</scope>
    <source>
        <strain evidence="6 7">S2509</strain>
    </source>
</reference>
<organism evidence="6 7">
    <name type="scientific">Micromonospora orduensis</name>
    <dbReference type="NCBI Taxonomy" id="1420891"/>
    <lineage>
        <taxon>Bacteria</taxon>
        <taxon>Bacillati</taxon>
        <taxon>Actinomycetota</taxon>
        <taxon>Actinomycetes</taxon>
        <taxon>Micromonosporales</taxon>
        <taxon>Micromonosporaceae</taxon>
        <taxon>Micromonospora</taxon>
    </lineage>
</organism>
<dbReference type="AlphaFoldDB" id="A0A5C4QB83"/>
<sequence length="302" mass="32345">MGTLTRAFAAPTLTATPSAAGGLFTELTGKAVPYNEPTLIGGAFYEEWAPGAFRDSLTYDPRLPLHVFHGDMPGYAPETPWPVGVAVDWVERADGLYSRWSVDETPEAQDAAGRVHRKMLNFMSIRFMEDPAGDIVTRRPDGLLHVRRTKARLVSVSLVSTPAYPGAVVTGVRSVDPLKYVAAADAVFGLAVQLGQPLIVDAITGTPQEQTAAAGLVRTAVERFGAAAAAGELAQVAEGLSRVPGREQLAVNVERARQLIDPDAMTSQMRSAHLDYWSRTCGLPAGGGSSADPAPRRRNRRR</sequence>
<dbReference type="GO" id="GO:0006508">
    <property type="term" value="P:proteolysis"/>
    <property type="evidence" value="ECO:0007669"/>
    <property type="project" value="UniProtKB-KW"/>
</dbReference>
<name>A0A5C4QB83_9ACTN</name>
<evidence type="ECO:0000256" key="4">
    <source>
        <dbReference type="SAM" id="MobiDB-lite"/>
    </source>
</evidence>
<keyword evidence="7" id="KW-1185">Reference proteome</keyword>
<keyword evidence="3" id="KW-0378">Hydrolase</keyword>
<evidence type="ECO:0000256" key="2">
    <source>
        <dbReference type="ARBA" id="ARBA00022670"/>
    </source>
</evidence>
<proteinExistence type="predicted"/>
<feature type="region of interest" description="Disordered" evidence="4">
    <location>
        <begin position="283"/>
        <end position="302"/>
    </location>
</feature>
<dbReference type="InterPro" id="IPR054613">
    <property type="entry name" value="Peptidase_S78_dom"/>
</dbReference>
<evidence type="ECO:0000256" key="3">
    <source>
        <dbReference type="ARBA" id="ARBA00022801"/>
    </source>
</evidence>